<accession>A0A0R1M838</accession>
<comment type="caution">
    <text evidence="2">The sequence shown here is derived from an EMBL/GenBank/DDBJ whole genome shotgun (WGS) entry which is preliminary data.</text>
</comment>
<sequence length="310" mass="34867">MKISGIVGEGRRQMTRGKTIQLYLMDGTPKGRIKCTLANWTGVAYKIPRTGLEQAKKIKALKQTGVYFLFSTSDETQENIVYIGQAGVRKNGEGILYRLQEHKRNPNKDYWTEAVAFTTSNNTFGSTEISYLENKYTKMAIEGKRYIVKNSNEPNLGNVTEEKESELEEFISYTKLVIGALGYNIFEPVITKVTPVNIRLLVDDEPILTLTITPHKGQKIIAKGKQTSEGFVVFKGSKLKTQVEKSASKATLKNRELAKHKYDENFILLEDILFTSPSAAASFVTGSSVNGRKEWKDIYGKSINQLEKEE</sequence>
<feature type="domain" description="DUF4357" evidence="1">
    <location>
        <begin position="256"/>
        <end position="302"/>
    </location>
</feature>
<proteinExistence type="predicted"/>
<keyword evidence="3" id="KW-1185">Reference proteome</keyword>
<dbReference type="InterPro" id="IPR025579">
    <property type="entry name" value="DUF4357"/>
</dbReference>
<reference evidence="2 3" key="1">
    <citation type="journal article" date="2015" name="Genome Announc.">
        <title>Expanding the biotechnology potential of lactobacilli through comparative genomics of 213 strains and associated genera.</title>
        <authorList>
            <person name="Sun Z."/>
            <person name="Harris H.M."/>
            <person name="McCann A."/>
            <person name="Guo C."/>
            <person name="Argimon S."/>
            <person name="Zhang W."/>
            <person name="Yang X."/>
            <person name="Jeffery I.B."/>
            <person name="Cooney J.C."/>
            <person name="Kagawa T.F."/>
            <person name="Liu W."/>
            <person name="Song Y."/>
            <person name="Salvetti E."/>
            <person name="Wrobel A."/>
            <person name="Rasinkangas P."/>
            <person name="Parkhill J."/>
            <person name="Rea M.C."/>
            <person name="O'Sullivan O."/>
            <person name="Ritari J."/>
            <person name="Douillard F.P."/>
            <person name="Paul Ross R."/>
            <person name="Yang R."/>
            <person name="Briner A.E."/>
            <person name="Felis G.E."/>
            <person name="de Vos W.M."/>
            <person name="Barrangou R."/>
            <person name="Klaenhammer T.R."/>
            <person name="Caufield P.W."/>
            <person name="Cui Y."/>
            <person name="Zhang H."/>
            <person name="O'Toole P.W."/>
        </authorList>
    </citation>
    <scope>NUCLEOTIDE SEQUENCE [LARGE SCALE GENOMIC DNA]</scope>
    <source>
        <strain evidence="2 3">DSM 19519</strain>
    </source>
</reference>
<dbReference type="STRING" id="1423759.FC92_GL001768"/>
<evidence type="ECO:0000259" key="1">
    <source>
        <dbReference type="Pfam" id="PF14267"/>
    </source>
</evidence>
<name>A0A0R1M838_9LACO</name>
<gene>
    <name evidence="2" type="ORF">FC92_GL001768</name>
</gene>
<protein>
    <submittedName>
        <fullName evidence="2">Methionine sulfoxide reductase A</fullName>
    </submittedName>
</protein>
<organism evidence="2 3">
    <name type="scientific">Liquorilactobacillus hordei DSM 19519</name>
    <dbReference type="NCBI Taxonomy" id="1423759"/>
    <lineage>
        <taxon>Bacteria</taxon>
        <taxon>Bacillati</taxon>
        <taxon>Bacillota</taxon>
        <taxon>Bacilli</taxon>
        <taxon>Lactobacillales</taxon>
        <taxon>Lactobacillaceae</taxon>
        <taxon>Liquorilactobacillus</taxon>
    </lineage>
</organism>
<evidence type="ECO:0000313" key="2">
    <source>
        <dbReference type="EMBL" id="KRL04097.1"/>
    </source>
</evidence>
<dbReference type="AlphaFoldDB" id="A0A0R1M838"/>
<dbReference type="Proteomes" id="UP000051448">
    <property type="component" value="Unassembled WGS sequence"/>
</dbReference>
<dbReference type="Pfam" id="PF14267">
    <property type="entry name" value="DUF4357"/>
    <property type="match status" value="1"/>
</dbReference>
<dbReference type="EMBL" id="AZDX01000055">
    <property type="protein sequence ID" value="KRL04097.1"/>
    <property type="molecule type" value="Genomic_DNA"/>
</dbReference>
<dbReference type="PATRIC" id="fig|1423759.3.peg.1848"/>
<evidence type="ECO:0000313" key="3">
    <source>
        <dbReference type="Proteomes" id="UP000051448"/>
    </source>
</evidence>
<dbReference type="CDD" id="cd10447">
    <property type="entry name" value="GIY-YIG_unchar_2"/>
    <property type="match status" value="1"/>
</dbReference>